<keyword evidence="2" id="KW-0479">Metal-binding</keyword>
<organism evidence="10 11">
    <name type="scientific">Hydra vulgaris</name>
    <name type="common">Hydra</name>
    <name type="synonym">Hydra attenuata</name>
    <dbReference type="NCBI Taxonomy" id="6087"/>
    <lineage>
        <taxon>Eukaryota</taxon>
        <taxon>Metazoa</taxon>
        <taxon>Cnidaria</taxon>
        <taxon>Hydrozoa</taxon>
        <taxon>Hydroidolina</taxon>
        <taxon>Anthoathecata</taxon>
        <taxon>Aplanulata</taxon>
        <taxon>Hydridae</taxon>
        <taxon>Hydra</taxon>
    </lineage>
</organism>
<sequence length="599" mass="69038">MAETSTEDVFLAEKVVDSGFGQQDGKRYYKVKWVRYTWEAEDALTHLKDMLDRFWEEHNENQNKLKSTTETTIHGNSSPEKNDQTILQTQKNESTEVDEHSTINESGLAVSVLLKSEANEAVIFSESETSGIQHEASSAEDSFSEKSTTIDKHSCGICLRSYSSQQSLRHHKRTHHQNEKSFQCNTCLKYFVERSTLKRHMIIHMDEKPYKCDHCDRAFSDKSTLRRHIITHTGIKRFVCTNCNKMFTRNEHLRQHMYIHTAEKLYKCDVCSKDFRQRSTLKNHMLLHRSDKTLKWKCDTCNTLFEFQHEYEVHIAICDTIGGGQGNKCQFCEKRFFDNDVLLQHILSHTEKSYKCEFCNKSFLDKAELTNHEFLHSEKKPYKCVICDEDFMRKGSLLSHIASQHPEQAVYELVDPSVDYRITDGVISLDSQPIAEPVHFVLPNNTRMNDVTLPQIKTEDKIKNNSLENISSDITNARNNATTINIRNNCMVDHTPPHSTCSNHETEMQQEDDQLNLHSGDNQMLQVDIVQMDSGNQFVQSIHIIQPNQHLNNQTSECQSFKSLKNCIVVKQELSNLVVDDNLILGGNDFSGELSVDKA</sequence>
<feature type="domain" description="C2H2-type" evidence="9">
    <location>
        <begin position="182"/>
        <end position="209"/>
    </location>
</feature>
<evidence type="ECO:0000256" key="2">
    <source>
        <dbReference type="ARBA" id="ARBA00022723"/>
    </source>
</evidence>
<accession>A0ABM4DPR5</accession>
<evidence type="ECO:0000256" key="8">
    <source>
        <dbReference type="SAM" id="MobiDB-lite"/>
    </source>
</evidence>
<evidence type="ECO:0000256" key="3">
    <source>
        <dbReference type="ARBA" id="ARBA00022737"/>
    </source>
</evidence>
<feature type="domain" description="C2H2-type" evidence="9">
    <location>
        <begin position="327"/>
        <end position="354"/>
    </location>
</feature>
<evidence type="ECO:0000256" key="6">
    <source>
        <dbReference type="ARBA" id="ARBA00023242"/>
    </source>
</evidence>
<evidence type="ECO:0000256" key="7">
    <source>
        <dbReference type="PROSITE-ProRule" id="PRU00042"/>
    </source>
</evidence>
<keyword evidence="6" id="KW-0539">Nucleus</keyword>
<feature type="domain" description="C2H2-type" evidence="9">
    <location>
        <begin position="153"/>
        <end position="181"/>
    </location>
</feature>
<dbReference type="Pfam" id="PF13912">
    <property type="entry name" value="zf-C2H2_6"/>
    <property type="match status" value="1"/>
</dbReference>
<feature type="region of interest" description="Disordered" evidence="8">
    <location>
        <begin position="62"/>
        <end position="102"/>
    </location>
</feature>
<dbReference type="PANTHER" id="PTHR24394:SF29">
    <property type="entry name" value="MYONEURIN"/>
    <property type="match status" value="1"/>
</dbReference>
<dbReference type="SUPFAM" id="SSF57667">
    <property type="entry name" value="beta-beta-alpha zinc fingers"/>
    <property type="match status" value="5"/>
</dbReference>
<feature type="domain" description="C2H2-type" evidence="9">
    <location>
        <begin position="382"/>
        <end position="410"/>
    </location>
</feature>
<feature type="domain" description="C2H2-type" evidence="9">
    <location>
        <begin position="266"/>
        <end position="293"/>
    </location>
</feature>
<evidence type="ECO:0000313" key="10">
    <source>
        <dbReference type="Proteomes" id="UP001652625"/>
    </source>
</evidence>
<dbReference type="PROSITE" id="PS50157">
    <property type="entry name" value="ZINC_FINGER_C2H2_2"/>
    <property type="match status" value="8"/>
</dbReference>
<feature type="domain" description="C2H2-type" evidence="9">
    <location>
        <begin position="210"/>
        <end position="237"/>
    </location>
</feature>
<name>A0ABM4DPR5_HYDVU</name>
<evidence type="ECO:0000256" key="4">
    <source>
        <dbReference type="ARBA" id="ARBA00022771"/>
    </source>
</evidence>
<dbReference type="Pfam" id="PF00096">
    <property type="entry name" value="zf-C2H2"/>
    <property type="match status" value="5"/>
</dbReference>
<evidence type="ECO:0000256" key="5">
    <source>
        <dbReference type="ARBA" id="ARBA00022833"/>
    </source>
</evidence>
<keyword evidence="3" id="KW-0677">Repeat</keyword>
<feature type="compositionally biased region" description="Basic and acidic residues" evidence="8">
    <location>
        <begin position="93"/>
        <end position="102"/>
    </location>
</feature>
<dbReference type="RefSeq" id="XP_065676572.1">
    <property type="nucleotide sequence ID" value="XM_065820500.1"/>
</dbReference>
<feature type="compositionally biased region" description="Polar residues" evidence="8">
    <location>
        <begin position="64"/>
        <end position="92"/>
    </location>
</feature>
<dbReference type="InterPro" id="IPR016197">
    <property type="entry name" value="Chromo-like_dom_sf"/>
</dbReference>
<evidence type="ECO:0000313" key="11">
    <source>
        <dbReference type="RefSeq" id="XP_065676572.1"/>
    </source>
</evidence>
<dbReference type="Gene3D" id="2.40.50.40">
    <property type="match status" value="1"/>
</dbReference>
<dbReference type="InterPro" id="IPR036236">
    <property type="entry name" value="Znf_C2H2_sf"/>
</dbReference>
<keyword evidence="5" id="KW-0862">Zinc</keyword>
<dbReference type="Proteomes" id="UP001652625">
    <property type="component" value="Chromosome 15"/>
</dbReference>
<dbReference type="PROSITE" id="PS00028">
    <property type="entry name" value="ZINC_FINGER_C2H2_1"/>
    <property type="match status" value="7"/>
</dbReference>
<proteinExistence type="predicted"/>
<feature type="region of interest" description="Disordered" evidence="8">
    <location>
        <begin position="126"/>
        <end position="145"/>
    </location>
</feature>
<dbReference type="InterPro" id="IPR013087">
    <property type="entry name" value="Znf_C2H2_type"/>
</dbReference>
<comment type="subcellular location">
    <subcellularLocation>
        <location evidence="1">Nucleus</location>
    </subcellularLocation>
</comment>
<dbReference type="PANTHER" id="PTHR24394">
    <property type="entry name" value="ZINC FINGER PROTEIN"/>
    <property type="match status" value="1"/>
</dbReference>
<dbReference type="SUPFAM" id="SSF54160">
    <property type="entry name" value="Chromo domain-like"/>
    <property type="match status" value="1"/>
</dbReference>
<dbReference type="Gene3D" id="3.30.160.60">
    <property type="entry name" value="Classic Zinc Finger"/>
    <property type="match status" value="7"/>
</dbReference>
<evidence type="ECO:0000259" key="9">
    <source>
        <dbReference type="PROSITE" id="PS50157"/>
    </source>
</evidence>
<evidence type="ECO:0000256" key="1">
    <source>
        <dbReference type="ARBA" id="ARBA00004123"/>
    </source>
</evidence>
<keyword evidence="4 7" id="KW-0863">Zinc-finger</keyword>
<gene>
    <name evidence="11" type="primary">LOC101238318</name>
</gene>
<keyword evidence="10" id="KW-1185">Reference proteome</keyword>
<dbReference type="GeneID" id="101238318"/>
<feature type="domain" description="C2H2-type" evidence="9">
    <location>
        <begin position="354"/>
        <end position="381"/>
    </location>
</feature>
<dbReference type="SMART" id="SM00355">
    <property type="entry name" value="ZnF_C2H2"/>
    <property type="match status" value="9"/>
</dbReference>
<dbReference type="CDD" id="cd00024">
    <property type="entry name" value="CD_CSD"/>
    <property type="match status" value="1"/>
</dbReference>
<feature type="domain" description="C2H2-type" evidence="9">
    <location>
        <begin position="238"/>
        <end position="265"/>
    </location>
</feature>
<protein>
    <submittedName>
        <fullName evidence="11">Zinc finger protein 431 isoform X2</fullName>
    </submittedName>
</protein>
<reference evidence="11" key="1">
    <citation type="submission" date="2025-08" db="UniProtKB">
        <authorList>
            <consortium name="RefSeq"/>
        </authorList>
    </citation>
    <scope>IDENTIFICATION</scope>
</reference>